<evidence type="ECO:0000313" key="2">
    <source>
        <dbReference type="Proteomes" id="UP000248606"/>
    </source>
</evidence>
<dbReference type="AlphaFoldDB" id="A0A2W5ICI2"/>
<protein>
    <submittedName>
        <fullName evidence="1">Uncharacterized protein</fullName>
    </submittedName>
</protein>
<proteinExistence type="predicted"/>
<accession>A0A2W5ICI2</accession>
<name>A0A2W5ICI2_9ACTN</name>
<dbReference type="EMBL" id="QFOZ01000004">
    <property type="protein sequence ID" value="PZP89068.1"/>
    <property type="molecule type" value="Genomic_DNA"/>
</dbReference>
<dbReference type="Proteomes" id="UP000248606">
    <property type="component" value="Unassembled WGS sequence"/>
</dbReference>
<comment type="caution">
    <text evidence="1">The sequence shown here is derived from an EMBL/GenBank/DDBJ whole genome shotgun (WGS) entry which is preliminary data.</text>
</comment>
<gene>
    <name evidence="1" type="ORF">DI579_03985</name>
</gene>
<sequence>MPLPLVHIIGTYPGCGATTITHLWGESADERPLDSPLPAKGSPWVVPVLMGAYQPMQQGFSNVQYLSTVPHLRLGGILIRACTDGIPLDLHENISYLRGLFPDIPIQIVDYQDDLPDKGLNELPSWDFLRPTLKRFGHDRWATTFNQFATIVDYIVHTERTTPTSSSNS</sequence>
<evidence type="ECO:0000313" key="1">
    <source>
        <dbReference type="EMBL" id="PZP89068.1"/>
    </source>
</evidence>
<dbReference type="RefSeq" id="WP_290598536.1">
    <property type="nucleotide sequence ID" value="NZ_CAKZIO010000004.1"/>
</dbReference>
<reference evidence="1 2" key="1">
    <citation type="submission" date="2017-08" db="EMBL/GenBank/DDBJ databases">
        <title>Infants hospitalized years apart are colonized by the same room-sourced microbial strains.</title>
        <authorList>
            <person name="Brooks B."/>
            <person name="Olm M.R."/>
            <person name="Firek B.A."/>
            <person name="Baker R."/>
            <person name="Thomas B.C."/>
            <person name="Morowitz M.J."/>
            <person name="Banfield J.F."/>
        </authorList>
    </citation>
    <scope>NUCLEOTIDE SEQUENCE [LARGE SCALE GENOMIC DNA]</scope>
    <source>
        <strain evidence="1">S2_006_000_R1_57</strain>
    </source>
</reference>
<organism evidence="1 2">
    <name type="scientific">Lawsonella clevelandensis</name>
    <dbReference type="NCBI Taxonomy" id="1528099"/>
    <lineage>
        <taxon>Bacteria</taxon>
        <taxon>Bacillati</taxon>
        <taxon>Actinomycetota</taxon>
        <taxon>Actinomycetes</taxon>
        <taxon>Mycobacteriales</taxon>
        <taxon>Lawsonellaceae</taxon>
        <taxon>Lawsonella</taxon>
    </lineage>
</organism>